<keyword evidence="9" id="KW-1133">Transmembrane helix</keyword>
<dbReference type="EC" id="2.7.13.3" evidence="2"/>
<reference evidence="11 12" key="1">
    <citation type="submission" date="2016-10" db="EMBL/GenBank/DDBJ databases">
        <authorList>
            <person name="de Groot N.N."/>
        </authorList>
    </citation>
    <scope>NUCLEOTIDE SEQUENCE [LARGE SCALE GENOMIC DNA]</scope>
    <source>
        <strain evidence="11 12">CGMCC 1.11147</strain>
    </source>
</reference>
<comment type="catalytic activity">
    <reaction evidence="1">
        <text>ATP + protein L-histidine = ADP + protein N-phospho-L-histidine.</text>
        <dbReference type="EC" id="2.7.13.3"/>
    </reaction>
</comment>
<evidence type="ECO:0000256" key="3">
    <source>
        <dbReference type="ARBA" id="ARBA00022553"/>
    </source>
</evidence>
<feature type="domain" description="Signal transduction histidine kinase subgroup 3 dimerisation and phosphoacceptor" evidence="10">
    <location>
        <begin position="189"/>
        <end position="250"/>
    </location>
</feature>
<dbReference type="AlphaFoldDB" id="A0A1G9XMC3"/>
<evidence type="ECO:0000256" key="7">
    <source>
        <dbReference type="ARBA" id="ARBA00022840"/>
    </source>
</evidence>
<keyword evidence="5" id="KW-0547">Nucleotide-binding</keyword>
<keyword evidence="6 11" id="KW-0418">Kinase</keyword>
<evidence type="ECO:0000256" key="1">
    <source>
        <dbReference type="ARBA" id="ARBA00000085"/>
    </source>
</evidence>
<evidence type="ECO:0000259" key="10">
    <source>
        <dbReference type="Pfam" id="PF07730"/>
    </source>
</evidence>
<dbReference type="InterPro" id="IPR036890">
    <property type="entry name" value="HATPase_C_sf"/>
</dbReference>
<proteinExistence type="predicted"/>
<keyword evidence="12" id="KW-1185">Reference proteome</keyword>
<dbReference type="CDD" id="cd16917">
    <property type="entry name" value="HATPase_UhpB-NarQ-NarX-like"/>
    <property type="match status" value="1"/>
</dbReference>
<feature type="transmembrane region" description="Helical" evidence="9">
    <location>
        <begin position="20"/>
        <end position="39"/>
    </location>
</feature>
<evidence type="ECO:0000313" key="12">
    <source>
        <dbReference type="Proteomes" id="UP000199004"/>
    </source>
</evidence>
<keyword evidence="3" id="KW-0597">Phosphoprotein</keyword>
<dbReference type="Gene3D" id="1.20.5.1930">
    <property type="match status" value="1"/>
</dbReference>
<dbReference type="InterPro" id="IPR011712">
    <property type="entry name" value="Sig_transdc_His_kin_sub3_dim/P"/>
</dbReference>
<dbReference type="Pfam" id="PF07730">
    <property type="entry name" value="HisKA_3"/>
    <property type="match status" value="1"/>
</dbReference>
<keyword evidence="8" id="KW-0902">Two-component regulatory system</keyword>
<dbReference type="GO" id="GO:0046983">
    <property type="term" value="F:protein dimerization activity"/>
    <property type="evidence" value="ECO:0007669"/>
    <property type="project" value="InterPro"/>
</dbReference>
<feature type="transmembrane region" description="Helical" evidence="9">
    <location>
        <begin position="110"/>
        <end position="130"/>
    </location>
</feature>
<evidence type="ECO:0000256" key="8">
    <source>
        <dbReference type="ARBA" id="ARBA00023012"/>
    </source>
</evidence>
<dbReference type="SUPFAM" id="SSF55874">
    <property type="entry name" value="ATPase domain of HSP90 chaperone/DNA topoisomerase II/histidine kinase"/>
    <property type="match status" value="1"/>
</dbReference>
<evidence type="ECO:0000256" key="6">
    <source>
        <dbReference type="ARBA" id="ARBA00022777"/>
    </source>
</evidence>
<keyword evidence="4" id="KW-0808">Transferase</keyword>
<evidence type="ECO:0000256" key="5">
    <source>
        <dbReference type="ARBA" id="ARBA00022741"/>
    </source>
</evidence>
<name>A0A1G9XMC3_9ACTN</name>
<dbReference type="STRING" id="1005944.SAMN05192576_1402"/>
<evidence type="ECO:0000256" key="4">
    <source>
        <dbReference type="ARBA" id="ARBA00022679"/>
    </source>
</evidence>
<keyword evidence="7" id="KW-0067">ATP-binding</keyword>
<dbReference type="RefSeq" id="WP_091023005.1">
    <property type="nucleotide sequence ID" value="NZ_BKAE01000001.1"/>
</dbReference>
<dbReference type="GO" id="GO:0005524">
    <property type="term" value="F:ATP binding"/>
    <property type="evidence" value="ECO:0007669"/>
    <property type="project" value="UniProtKB-KW"/>
</dbReference>
<keyword evidence="9" id="KW-0472">Membrane</keyword>
<feature type="transmembrane region" description="Helical" evidence="9">
    <location>
        <begin position="59"/>
        <end position="82"/>
    </location>
</feature>
<evidence type="ECO:0000256" key="9">
    <source>
        <dbReference type="SAM" id="Phobius"/>
    </source>
</evidence>
<dbReference type="EMBL" id="FNIC01000001">
    <property type="protein sequence ID" value="SDM97355.1"/>
    <property type="molecule type" value="Genomic_DNA"/>
</dbReference>
<evidence type="ECO:0000313" key="11">
    <source>
        <dbReference type="EMBL" id="SDM97355.1"/>
    </source>
</evidence>
<dbReference type="InterPro" id="IPR050482">
    <property type="entry name" value="Sensor_HK_TwoCompSys"/>
</dbReference>
<accession>A0A1G9XMC3</accession>
<organism evidence="11 12">
    <name type="scientific">Nocardioides szechwanensis</name>
    <dbReference type="NCBI Taxonomy" id="1005944"/>
    <lineage>
        <taxon>Bacteria</taxon>
        <taxon>Bacillati</taxon>
        <taxon>Actinomycetota</taxon>
        <taxon>Actinomycetes</taxon>
        <taxon>Propionibacteriales</taxon>
        <taxon>Nocardioidaceae</taxon>
        <taxon>Nocardioides</taxon>
    </lineage>
</organism>
<evidence type="ECO:0000256" key="2">
    <source>
        <dbReference type="ARBA" id="ARBA00012438"/>
    </source>
</evidence>
<keyword evidence="9" id="KW-0812">Transmembrane</keyword>
<dbReference type="GO" id="GO:0000155">
    <property type="term" value="F:phosphorelay sensor kinase activity"/>
    <property type="evidence" value="ECO:0007669"/>
    <property type="project" value="InterPro"/>
</dbReference>
<dbReference type="GO" id="GO:0016020">
    <property type="term" value="C:membrane"/>
    <property type="evidence" value="ECO:0007669"/>
    <property type="project" value="InterPro"/>
</dbReference>
<dbReference type="PANTHER" id="PTHR24421:SF10">
    <property type="entry name" value="NITRATE_NITRITE SENSOR PROTEIN NARQ"/>
    <property type="match status" value="1"/>
</dbReference>
<dbReference type="PANTHER" id="PTHR24421">
    <property type="entry name" value="NITRATE/NITRITE SENSOR PROTEIN NARX-RELATED"/>
    <property type="match status" value="1"/>
</dbReference>
<gene>
    <name evidence="11" type="ORF">SAMN05192576_1402</name>
</gene>
<sequence>MTIERGYTVRQGSFVGARRLGLDALLAVGCFTAWLPLLAQQRSPDLTDVLLLGAATAPLAVWRLAPLTVFVVTAVPAVALAWRGEVLWPPLGPCLALYLLAASREGKSRWNVRLIAAVVGLLVIYLGVVVAGSRSVSTDLGHALLAGAVAWFAGERTRLRRQELLDLHDRMRRSEDSAERELQLAVAEERTQIARDLHDSVGHALTLITVRAGAARLRRDPDAAITALTDIETIARDTTADIEQIVSPLRGSISADHAPVGLASVETLVAQFRAAGHEVALTQPEEVTGLSVSADQGAFRIIQESLTNAARHGSGPTTLSIGTSESALLVTITNPVAEPNKAADNGRHGVTGMRERARLLGGSLVAEEAEGEFRVELRLPRQDAQP</sequence>
<dbReference type="Proteomes" id="UP000199004">
    <property type="component" value="Unassembled WGS sequence"/>
</dbReference>
<dbReference type="Gene3D" id="3.30.565.10">
    <property type="entry name" value="Histidine kinase-like ATPase, C-terminal domain"/>
    <property type="match status" value="1"/>
</dbReference>
<protein>
    <recommendedName>
        <fullName evidence="2">histidine kinase</fullName>
        <ecNumber evidence="2">2.7.13.3</ecNumber>
    </recommendedName>
</protein>